<dbReference type="KEGG" id="ovi:T265_10333"/>
<keyword evidence="2" id="KW-1185">Reference proteome</keyword>
<dbReference type="AlphaFoldDB" id="A0A074Z2W3"/>
<proteinExistence type="predicted"/>
<dbReference type="RefSeq" id="XP_009174933.1">
    <property type="nucleotide sequence ID" value="XM_009176669.1"/>
</dbReference>
<sequence length="99" mass="10799">MACLGAIRKAHSWDKKKAMPSFKDDSVDKVRHALNAGHLELTFASRATLTAGNLTTLSHHQYVSISEGPDNQSGHMPTQLTKQVPVNSVKQIIKLIHSG</sequence>
<organism evidence="1 2">
    <name type="scientific">Opisthorchis viverrini</name>
    <name type="common">Southeast Asian liver fluke</name>
    <dbReference type="NCBI Taxonomy" id="6198"/>
    <lineage>
        <taxon>Eukaryota</taxon>
        <taxon>Metazoa</taxon>
        <taxon>Spiralia</taxon>
        <taxon>Lophotrochozoa</taxon>
        <taxon>Platyhelminthes</taxon>
        <taxon>Trematoda</taxon>
        <taxon>Digenea</taxon>
        <taxon>Opisthorchiida</taxon>
        <taxon>Opisthorchiata</taxon>
        <taxon>Opisthorchiidae</taxon>
        <taxon>Opisthorchis</taxon>
    </lineage>
</organism>
<evidence type="ECO:0000313" key="2">
    <source>
        <dbReference type="Proteomes" id="UP000054324"/>
    </source>
</evidence>
<evidence type="ECO:0000313" key="1">
    <source>
        <dbReference type="EMBL" id="KER21333.1"/>
    </source>
</evidence>
<dbReference type="CTD" id="20324501"/>
<dbReference type="GeneID" id="20324501"/>
<protein>
    <submittedName>
        <fullName evidence="1">Uncharacterized protein</fullName>
    </submittedName>
</protein>
<accession>A0A074Z2W3</accession>
<dbReference type="EMBL" id="KL596975">
    <property type="protein sequence ID" value="KER21333.1"/>
    <property type="molecule type" value="Genomic_DNA"/>
</dbReference>
<dbReference type="Proteomes" id="UP000054324">
    <property type="component" value="Unassembled WGS sequence"/>
</dbReference>
<name>A0A074Z2W3_OPIVI</name>
<reference evidence="1 2" key="1">
    <citation type="submission" date="2013-11" db="EMBL/GenBank/DDBJ databases">
        <title>Opisthorchis viverrini - life in the bile duct.</title>
        <authorList>
            <person name="Young N.D."/>
            <person name="Nagarajan N."/>
            <person name="Lin S.J."/>
            <person name="Korhonen P.K."/>
            <person name="Jex A.R."/>
            <person name="Hall R.S."/>
            <person name="Safavi-Hemami H."/>
            <person name="Kaewkong W."/>
            <person name="Bertrand D."/>
            <person name="Gao S."/>
            <person name="Seet Q."/>
            <person name="Wongkham S."/>
            <person name="Teh B.T."/>
            <person name="Wongkham C."/>
            <person name="Intapan P.M."/>
            <person name="Maleewong W."/>
            <person name="Yang X."/>
            <person name="Hu M."/>
            <person name="Wang Z."/>
            <person name="Hofmann A."/>
            <person name="Sternberg P.W."/>
            <person name="Tan P."/>
            <person name="Wang J."/>
            <person name="Gasser R.B."/>
        </authorList>
    </citation>
    <scope>NUCLEOTIDE SEQUENCE [LARGE SCALE GENOMIC DNA]</scope>
</reference>
<gene>
    <name evidence="1" type="ORF">T265_10333</name>
</gene>